<gene>
    <name evidence="10" type="ORF">CSSPTR1EN2_LOCUS21499</name>
</gene>
<evidence type="ECO:0000256" key="6">
    <source>
        <dbReference type="ARBA" id="ARBA00023242"/>
    </source>
</evidence>
<dbReference type="PRINTS" id="PR00367">
    <property type="entry name" value="ETHRSPELEMNT"/>
</dbReference>
<evidence type="ECO:0000313" key="11">
    <source>
        <dbReference type="Proteomes" id="UP001497512"/>
    </source>
</evidence>
<evidence type="ECO:0000256" key="2">
    <source>
        <dbReference type="ARBA" id="ARBA00023015"/>
    </source>
</evidence>
<evidence type="ECO:0000256" key="3">
    <source>
        <dbReference type="ARBA" id="ARBA00023125"/>
    </source>
</evidence>
<keyword evidence="4" id="KW-0010">Activator</keyword>
<evidence type="ECO:0000313" key="10">
    <source>
        <dbReference type="EMBL" id="CAK9233464.1"/>
    </source>
</evidence>
<keyword evidence="5" id="KW-0804">Transcription</keyword>
<accession>A0ABP0UYR8</accession>
<evidence type="ECO:0000256" key="8">
    <source>
        <dbReference type="SAM" id="MobiDB-lite"/>
    </source>
</evidence>
<dbReference type="InterPro" id="IPR036955">
    <property type="entry name" value="AP2/ERF_dom_sf"/>
</dbReference>
<proteinExistence type="inferred from homology"/>
<dbReference type="Gene3D" id="3.30.730.10">
    <property type="entry name" value="AP2/ERF domain"/>
    <property type="match status" value="1"/>
</dbReference>
<name>A0ABP0UYR8_9BRYO</name>
<dbReference type="CDD" id="cd00018">
    <property type="entry name" value="AP2"/>
    <property type="match status" value="1"/>
</dbReference>
<comment type="subcellular location">
    <subcellularLocation>
        <location evidence="1">Nucleus</location>
    </subcellularLocation>
</comment>
<dbReference type="InterPro" id="IPR001471">
    <property type="entry name" value="AP2/ERF_dom"/>
</dbReference>
<evidence type="ECO:0000256" key="4">
    <source>
        <dbReference type="ARBA" id="ARBA00023159"/>
    </source>
</evidence>
<protein>
    <recommendedName>
        <fullName evidence="9">AP2/ERF domain-containing protein</fullName>
    </recommendedName>
</protein>
<dbReference type="Pfam" id="PF00847">
    <property type="entry name" value="AP2"/>
    <property type="match status" value="1"/>
</dbReference>
<keyword evidence="2" id="KW-0805">Transcription regulation</keyword>
<evidence type="ECO:0000259" key="9">
    <source>
        <dbReference type="PROSITE" id="PS51032"/>
    </source>
</evidence>
<comment type="similarity">
    <text evidence="7">Belongs to the AP2/ERF transcription factor family. ERF subfamily.</text>
</comment>
<evidence type="ECO:0000256" key="1">
    <source>
        <dbReference type="ARBA" id="ARBA00004123"/>
    </source>
</evidence>
<reference evidence="10" key="1">
    <citation type="submission" date="2024-02" db="EMBL/GenBank/DDBJ databases">
        <authorList>
            <consortium name="ELIXIR-Norway"/>
            <consortium name="Elixir Norway"/>
        </authorList>
    </citation>
    <scope>NUCLEOTIDE SEQUENCE</scope>
</reference>
<organism evidence="10 11">
    <name type="scientific">Sphagnum troendelagicum</name>
    <dbReference type="NCBI Taxonomy" id="128251"/>
    <lineage>
        <taxon>Eukaryota</taxon>
        <taxon>Viridiplantae</taxon>
        <taxon>Streptophyta</taxon>
        <taxon>Embryophyta</taxon>
        <taxon>Bryophyta</taxon>
        <taxon>Sphagnophytina</taxon>
        <taxon>Sphagnopsida</taxon>
        <taxon>Sphagnales</taxon>
        <taxon>Sphagnaceae</taxon>
        <taxon>Sphagnum</taxon>
    </lineage>
</organism>
<sequence length="208" mass="23400">MSGRYQSQSSSSQRQYRGIRMRRWGKWVSEIREPSTRTRIWLGSFRSAEEAAHAYDAALVCIKGRNAQLNFPNHAPIIPRGTPGRYTAREIQAAAAASAAASVGRPFSYSDFLSPESSDTSDTEDLEDITYTEPTSSYSHQQQPPITPCNNVTYYNSSSSSWSNAGPQFDDPFEREWVNSMIYAPGPRVDSDDDDSSFVEPSLWSYRR</sequence>
<keyword evidence="3" id="KW-0238">DNA-binding</keyword>
<dbReference type="Proteomes" id="UP001497512">
    <property type="component" value="Chromosome 8"/>
</dbReference>
<keyword evidence="11" id="KW-1185">Reference proteome</keyword>
<dbReference type="InterPro" id="IPR051032">
    <property type="entry name" value="AP2/ERF_TF_ERF_subfamily"/>
</dbReference>
<dbReference type="EMBL" id="OZ019900">
    <property type="protein sequence ID" value="CAK9233464.1"/>
    <property type="molecule type" value="Genomic_DNA"/>
</dbReference>
<dbReference type="PANTHER" id="PTHR31985">
    <property type="entry name" value="ETHYLENE-RESPONSIVE TRANSCRIPTION FACTOR ERF042-RELATED"/>
    <property type="match status" value="1"/>
</dbReference>
<evidence type="ECO:0000256" key="7">
    <source>
        <dbReference type="ARBA" id="ARBA00024343"/>
    </source>
</evidence>
<dbReference type="SMART" id="SM00380">
    <property type="entry name" value="AP2"/>
    <property type="match status" value="1"/>
</dbReference>
<evidence type="ECO:0000256" key="5">
    <source>
        <dbReference type="ARBA" id="ARBA00023163"/>
    </source>
</evidence>
<dbReference type="SUPFAM" id="SSF54171">
    <property type="entry name" value="DNA-binding domain"/>
    <property type="match status" value="1"/>
</dbReference>
<dbReference type="InterPro" id="IPR016177">
    <property type="entry name" value="DNA-bd_dom_sf"/>
</dbReference>
<feature type="region of interest" description="Disordered" evidence="8">
    <location>
        <begin position="184"/>
        <end position="208"/>
    </location>
</feature>
<dbReference type="PANTHER" id="PTHR31985:SF312">
    <property type="entry name" value="AP2_ERF DOMAIN-CONTAINING PROTEIN"/>
    <property type="match status" value="1"/>
</dbReference>
<dbReference type="PROSITE" id="PS51032">
    <property type="entry name" value="AP2_ERF"/>
    <property type="match status" value="1"/>
</dbReference>
<feature type="domain" description="AP2/ERF" evidence="9">
    <location>
        <begin position="15"/>
        <end position="72"/>
    </location>
</feature>
<keyword evidence="6" id="KW-0539">Nucleus</keyword>